<dbReference type="Proteomes" id="UP001157126">
    <property type="component" value="Unassembled WGS sequence"/>
</dbReference>
<evidence type="ECO:0000313" key="3">
    <source>
        <dbReference type="Proteomes" id="UP001157126"/>
    </source>
</evidence>
<dbReference type="RefSeq" id="WP_284302811.1">
    <property type="nucleotide sequence ID" value="NZ_BSUO01000001.1"/>
</dbReference>
<reference evidence="3" key="1">
    <citation type="journal article" date="2019" name="Int. J. Syst. Evol. Microbiol.">
        <title>The Global Catalogue of Microorganisms (GCM) 10K type strain sequencing project: providing services to taxonomists for standard genome sequencing and annotation.</title>
        <authorList>
            <consortium name="The Broad Institute Genomics Platform"/>
            <consortium name="The Broad Institute Genome Sequencing Center for Infectious Disease"/>
            <person name="Wu L."/>
            <person name="Ma J."/>
        </authorList>
    </citation>
    <scope>NUCLEOTIDE SEQUENCE [LARGE SCALE GENOMIC DNA]</scope>
    <source>
        <strain evidence="3">NBRC 113072</strain>
    </source>
</reference>
<evidence type="ECO:0000313" key="2">
    <source>
        <dbReference type="EMBL" id="GMA38770.1"/>
    </source>
</evidence>
<name>A0ABQ6ILH4_9MICO</name>
<keyword evidence="3" id="KW-1185">Reference proteome</keyword>
<protein>
    <recommendedName>
        <fullName evidence="1">Peptidase M15C domain-containing protein</fullName>
    </recommendedName>
</protein>
<sequence length="278" mass="30647">MAQSAPLRSAASITTSATRITHDTLRDPVLRGTAPAGSRLTLQVDVRGTWKANQRFTVPRSGTYAVRLTYGRGAVGTFRHRLTSSAGSVGPVVTLRRAAVLNPTIRTTTRADVAKTWRPGCPVHHSALRTVEMNHWGFDGRMHRGRLVLAAGVTTSALQAFQVGIDTKFPIQRMREVSAYAGNDDRSMAANNTSAFNCRRITNGTGWSKHSYGRAIDINPVQNPYIYKKTVSPAAGKAYTDRRKVRPGMMVSSAPLTRAFTTRGWKWLSTYDYQHVEK</sequence>
<dbReference type="InterPro" id="IPR039561">
    <property type="entry name" value="Peptidase_M15C"/>
</dbReference>
<organism evidence="2 3">
    <name type="scientific">Mobilicoccus caccae</name>
    <dbReference type="NCBI Taxonomy" id="1859295"/>
    <lineage>
        <taxon>Bacteria</taxon>
        <taxon>Bacillati</taxon>
        <taxon>Actinomycetota</taxon>
        <taxon>Actinomycetes</taxon>
        <taxon>Micrococcales</taxon>
        <taxon>Dermatophilaceae</taxon>
        <taxon>Mobilicoccus</taxon>
    </lineage>
</organism>
<dbReference type="Gene3D" id="3.30.1380.10">
    <property type="match status" value="1"/>
</dbReference>
<dbReference type="EMBL" id="BSUO01000001">
    <property type="protein sequence ID" value="GMA38770.1"/>
    <property type="molecule type" value="Genomic_DNA"/>
</dbReference>
<evidence type="ECO:0000259" key="1">
    <source>
        <dbReference type="Pfam" id="PF13539"/>
    </source>
</evidence>
<dbReference type="SUPFAM" id="SSF55166">
    <property type="entry name" value="Hedgehog/DD-peptidase"/>
    <property type="match status" value="1"/>
</dbReference>
<dbReference type="Pfam" id="PF13539">
    <property type="entry name" value="Peptidase_M15_4"/>
    <property type="match status" value="1"/>
</dbReference>
<feature type="domain" description="Peptidase M15C" evidence="1">
    <location>
        <begin position="203"/>
        <end position="277"/>
    </location>
</feature>
<dbReference type="InterPro" id="IPR009045">
    <property type="entry name" value="Zn_M74/Hedgehog-like"/>
</dbReference>
<comment type="caution">
    <text evidence="2">The sequence shown here is derived from an EMBL/GenBank/DDBJ whole genome shotgun (WGS) entry which is preliminary data.</text>
</comment>
<proteinExistence type="predicted"/>
<accession>A0ABQ6ILH4</accession>
<gene>
    <name evidence="2" type="ORF">GCM10025883_08150</name>
</gene>